<name>G8TTU5_SULAD</name>
<dbReference type="Proteomes" id="UP000005439">
    <property type="component" value="Chromosome"/>
</dbReference>
<dbReference type="GO" id="GO:0051920">
    <property type="term" value="F:peroxiredoxin activity"/>
    <property type="evidence" value="ECO:0007669"/>
    <property type="project" value="InterPro"/>
</dbReference>
<proteinExistence type="predicted"/>
<accession>G8TTU5</accession>
<dbReference type="SUPFAM" id="SSF69118">
    <property type="entry name" value="AhpD-like"/>
    <property type="match status" value="1"/>
</dbReference>
<protein>
    <submittedName>
        <fullName evidence="2">Alkylhydroperoxidase like protein, AhpD family</fullName>
    </submittedName>
</protein>
<keyword evidence="3" id="KW-1185">Reference proteome</keyword>
<dbReference type="PATRIC" id="fig|679936.5.peg.3534"/>
<organism evidence="2 3">
    <name type="scientific">Sulfobacillus acidophilus (strain ATCC 700253 / DSM 10332 / NAL)</name>
    <dbReference type="NCBI Taxonomy" id="679936"/>
    <lineage>
        <taxon>Bacteria</taxon>
        <taxon>Bacillati</taxon>
        <taxon>Bacillota</taxon>
        <taxon>Clostridia</taxon>
        <taxon>Eubacteriales</taxon>
        <taxon>Clostridiales Family XVII. Incertae Sedis</taxon>
        <taxon>Sulfobacillus</taxon>
    </lineage>
</organism>
<reference evidence="3" key="1">
    <citation type="submission" date="2011-12" db="EMBL/GenBank/DDBJ databases">
        <title>The complete genome of chromosome of Sulfobacillus acidophilus DSM 10332.</title>
        <authorList>
            <person name="Lucas S."/>
            <person name="Han J."/>
            <person name="Lapidus A."/>
            <person name="Bruce D."/>
            <person name="Goodwin L."/>
            <person name="Pitluck S."/>
            <person name="Peters L."/>
            <person name="Kyrpides N."/>
            <person name="Mavromatis K."/>
            <person name="Ivanova N."/>
            <person name="Mikhailova N."/>
            <person name="Chertkov O."/>
            <person name="Saunders E."/>
            <person name="Detter J.C."/>
            <person name="Tapia R."/>
            <person name="Han C."/>
            <person name="Land M."/>
            <person name="Hauser L."/>
            <person name="Markowitz V."/>
            <person name="Cheng J.-F."/>
            <person name="Hugenholtz P."/>
            <person name="Woyke T."/>
            <person name="Wu D."/>
            <person name="Pukall R."/>
            <person name="Gehrich-Schroeter G."/>
            <person name="Schneider S."/>
            <person name="Klenk H.-P."/>
            <person name="Eisen J.A."/>
        </authorList>
    </citation>
    <scope>NUCLEOTIDE SEQUENCE [LARGE SCALE GENOMIC DNA]</scope>
    <source>
        <strain evidence="3">ATCC 700253 / DSM 10332 / NAL</strain>
    </source>
</reference>
<dbReference type="InterPro" id="IPR003779">
    <property type="entry name" value="CMD-like"/>
</dbReference>
<dbReference type="KEGG" id="sap:Sulac_3412"/>
<gene>
    <name evidence="2" type="ordered locus">Sulac_3412</name>
</gene>
<dbReference type="HOGENOM" id="CLU_189056_0_0_9"/>
<evidence type="ECO:0000313" key="3">
    <source>
        <dbReference type="Proteomes" id="UP000005439"/>
    </source>
</evidence>
<dbReference type="InterPro" id="IPR029032">
    <property type="entry name" value="AhpD-like"/>
</dbReference>
<dbReference type="EMBL" id="CP003179">
    <property type="protein sequence ID" value="AEW06854.1"/>
    <property type="molecule type" value="Genomic_DNA"/>
</dbReference>
<feature type="domain" description="Carboxymuconolactone decarboxylase-like" evidence="1">
    <location>
        <begin position="2"/>
        <end position="50"/>
    </location>
</feature>
<evidence type="ECO:0000313" key="2">
    <source>
        <dbReference type="EMBL" id="AEW06854.1"/>
    </source>
</evidence>
<dbReference type="NCBIfam" id="TIGR00778">
    <property type="entry name" value="ahpD_dom"/>
    <property type="match status" value="1"/>
</dbReference>
<dbReference type="InterPro" id="IPR004675">
    <property type="entry name" value="AhpD_core"/>
</dbReference>
<dbReference type="Gene3D" id="1.20.1290.10">
    <property type="entry name" value="AhpD-like"/>
    <property type="match status" value="1"/>
</dbReference>
<dbReference type="PROSITE" id="PS51257">
    <property type="entry name" value="PROKAR_LIPOPROTEIN"/>
    <property type="match status" value="1"/>
</dbReference>
<sequence length="87" mass="9177">MDDRTRELIALAAALAAGCPSCMESHWQEAERIGVSAVDMAEAIQIARTVRVTALLAIDSLAEQLPQRVEIPLLGPNTTGCGPGCQC</sequence>
<dbReference type="STRING" id="679936.Sulac_3412"/>
<dbReference type="Pfam" id="PF02627">
    <property type="entry name" value="CMD"/>
    <property type="match status" value="1"/>
</dbReference>
<dbReference type="AlphaFoldDB" id="G8TTU5"/>
<evidence type="ECO:0000259" key="1">
    <source>
        <dbReference type="Pfam" id="PF02627"/>
    </source>
</evidence>
<reference evidence="2 3" key="2">
    <citation type="journal article" date="2012" name="Stand. Genomic Sci.">
        <title>Complete genome sequence of the moderately thermophilic mineral-sulfide-oxidizing firmicute Sulfobacillus acidophilus type strain (NAL(T)).</title>
        <authorList>
            <person name="Anderson I."/>
            <person name="Chertkov O."/>
            <person name="Chen A."/>
            <person name="Saunders E."/>
            <person name="Lapidus A."/>
            <person name="Nolan M."/>
            <person name="Lucas S."/>
            <person name="Hammon N."/>
            <person name="Deshpande S."/>
            <person name="Cheng J.F."/>
            <person name="Han C."/>
            <person name="Tapia R."/>
            <person name="Goodwin L.A."/>
            <person name="Pitluck S."/>
            <person name="Liolios K."/>
            <person name="Pagani I."/>
            <person name="Ivanova N."/>
            <person name="Mikhailova N."/>
            <person name="Pati A."/>
            <person name="Palaniappan K."/>
            <person name="Land M."/>
            <person name="Pan C."/>
            <person name="Rohde M."/>
            <person name="Pukall R."/>
            <person name="Goker M."/>
            <person name="Detter J.C."/>
            <person name="Woyke T."/>
            <person name="Bristow J."/>
            <person name="Eisen J.A."/>
            <person name="Markowitz V."/>
            <person name="Hugenholtz P."/>
            <person name="Kyrpides N.C."/>
            <person name="Klenk H.P."/>
            <person name="Mavromatis K."/>
        </authorList>
    </citation>
    <scope>NUCLEOTIDE SEQUENCE [LARGE SCALE GENOMIC DNA]</scope>
    <source>
        <strain evidence="3">ATCC 700253 / DSM 10332 / NAL</strain>
    </source>
</reference>